<dbReference type="InterPro" id="IPR033116">
    <property type="entry name" value="TRYPSIN_SER"/>
</dbReference>
<dbReference type="Gene3D" id="4.10.410.20">
    <property type="match status" value="1"/>
</dbReference>
<evidence type="ECO:0000259" key="8">
    <source>
        <dbReference type="PROSITE" id="PS50240"/>
    </source>
</evidence>
<evidence type="ECO:0000256" key="7">
    <source>
        <dbReference type="SAM" id="SignalP"/>
    </source>
</evidence>
<dbReference type="InterPro" id="IPR001314">
    <property type="entry name" value="Peptidase_S1A"/>
</dbReference>
<dbReference type="PRINTS" id="PR00722">
    <property type="entry name" value="CHYMOTRYPSIN"/>
</dbReference>
<dbReference type="PROSITE" id="PS50958">
    <property type="entry name" value="SMB_2"/>
    <property type="match status" value="1"/>
</dbReference>
<gene>
    <name evidence="10" type="ORF">DPX16_0051</name>
</gene>
<dbReference type="InterPro" id="IPR018114">
    <property type="entry name" value="TRYPSIN_HIS"/>
</dbReference>
<evidence type="ECO:0000256" key="5">
    <source>
        <dbReference type="ARBA" id="ARBA00023157"/>
    </source>
</evidence>
<dbReference type="SUPFAM" id="SSF50494">
    <property type="entry name" value="Trypsin-like serine proteases"/>
    <property type="match status" value="1"/>
</dbReference>
<dbReference type="PROSITE" id="PS00135">
    <property type="entry name" value="TRYPSIN_SER"/>
    <property type="match status" value="1"/>
</dbReference>
<evidence type="ECO:0000256" key="6">
    <source>
        <dbReference type="RuleBase" id="RU363034"/>
    </source>
</evidence>
<feature type="domain" description="SMB" evidence="9">
    <location>
        <begin position="281"/>
        <end position="319"/>
    </location>
</feature>
<name>A0A3N0XRZ6_ANAGA</name>
<dbReference type="SUPFAM" id="SSF90188">
    <property type="entry name" value="Somatomedin B domain"/>
    <property type="match status" value="1"/>
</dbReference>
<dbReference type="GO" id="GO:0006508">
    <property type="term" value="P:proteolysis"/>
    <property type="evidence" value="ECO:0007669"/>
    <property type="project" value="UniProtKB-KW"/>
</dbReference>
<dbReference type="AlphaFoldDB" id="A0A3N0XRZ6"/>
<dbReference type="FunFam" id="2.40.10.10:FF:000024">
    <property type="entry name" value="Serine protease 53"/>
    <property type="match status" value="1"/>
</dbReference>
<keyword evidence="5" id="KW-1015">Disulfide bond</keyword>
<comment type="caution">
    <text evidence="10">The sequence shown here is derived from an EMBL/GenBank/DDBJ whole genome shotgun (WGS) entry which is preliminary data.</text>
</comment>
<dbReference type="PANTHER" id="PTHR24252:SF7">
    <property type="entry name" value="HYALIN"/>
    <property type="match status" value="1"/>
</dbReference>
<evidence type="ECO:0000256" key="4">
    <source>
        <dbReference type="ARBA" id="ARBA00022825"/>
    </source>
</evidence>
<sequence>MWRLLCVSLALLICVKVCGRSPLNPRIVSGKDAPEGSWPWVVSLNYDNGEHFCGGSLINNEWVLTAAHCVEGEDMSKLHAHLGKRTQQGANTHEIIVKVIDIKMHPSFNSVTVDNDIALLRLSSTVTFNDYIRPVCLATQNSVFAIETTCWITGWGDTGDTGDKPLPSPGPLQETTVRVKPQSTCAQRCTFAFNSNMICAGTSSGGHGEGDSGGPVVNRLCSLWVQSGVKSRILGCALPDLLGVYTRVSEYQQWIKGEIKQNLPGFVFFNPPDQCSPASQGSPSCHGRCNEKHNAGFFCNCNADCNKNCCSDYKKQCDE</sequence>
<dbReference type="InterPro" id="IPR043504">
    <property type="entry name" value="Peptidase_S1_PA_chymotrypsin"/>
</dbReference>
<feature type="signal peptide" evidence="7">
    <location>
        <begin position="1"/>
        <end position="19"/>
    </location>
</feature>
<reference evidence="10 11" key="1">
    <citation type="submission" date="2018-10" db="EMBL/GenBank/DDBJ databases">
        <title>Genome assembly for a Yunnan-Guizhou Plateau 3E fish, Anabarilius grahami (Regan), and its evolutionary and genetic applications.</title>
        <authorList>
            <person name="Jiang W."/>
        </authorList>
    </citation>
    <scope>NUCLEOTIDE SEQUENCE [LARGE SCALE GENOMIC DNA]</scope>
    <source>
        <strain evidence="10">AG-KIZ</strain>
        <tissue evidence="10">Muscle</tissue>
    </source>
</reference>
<keyword evidence="2 7" id="KW-0732">Signal</keyword>
<evidence type="ECO:0000313" key="11">
    <source>
        <dbReference type="Proteomes" id="UP000281406"/>
    </source>
</evidence>
<dbReference type="OrthoDB" id="425190at2759"/>
<proteinExistence type="predicted"/>
<dbReference type="InterPro" id="IPR001212">
    <property type="entry name" value="Somatomedin_B_dom"/>
</dbReference>
<dbReference type="PANTHER" id="PTHR24252">
    <property type="entry name" value="ACROSIN-RELATED"/>
    <property type="match status" value="1"/>
</dbReference>
<dbReference type="SMART" id="SM00020">
    <property type="entry name" value="Tryp_SPc"/>
    <property type="match status" value="1"/>
</dbReference>
<dbReference type="Gene3D" id="2.40.10.10">
    <property type="entry name" value="Trypsin-like serine proteases"/>
    <property type="match status" value="1"/>
</dbReference>
<feature type="chain" id="PRO_5017973048" evidence="7">
    <location>
        <begin position="20"/>
        <end position="319"/>
    </location>
</feature>
<dbReference type="InterPro" id="IPR001254">
    <property type="entry name" value="Trypsin_dom"/>
</dbReference>
<keyword evidence="4 6" id="KW-0720">Serine protease</keyword>
<keyword evidence="1 6" id="KW-0645">Protease</keyword>
<organism evidence="10 11">
    <name type="scientific">Anabarilius grahami</name>
    <name type="common">Kanglang fish</name>
    <name type="synonym">Barilius grahami</name>
    <dbReference type="NCBI Taxonomy" id="495550"/>
    <lineage>
        <taxon>Eukaryota</taxon>
        <taxon>Metazoa</taxon>
        <taxon>Chordata</taxon>
        <taxon>Craniata</taxon>
        <taxon>Vertebrata</taxon>
        <taxon>Euteleostomi</taxon>
        <taxon>Actinopterygii</taxon>
        <taxon>Neopterygii</taxon>
        <taxon>Teleostei</taxon>
        <taxon>Ostariophysi</taxon>
        <taxon>Cypriniformes</taxon>
        <taxon>Xenocyprididae</taxon>
        <taxon>Xenocypridinae</taxon>
        <taxon>Xenocypridinae incertae sedis</taxon>
        <taxon>Anabarilius</taxon>
    </lineage>
</organism>
<dbReference type="CDD" id="cd00190">
    <property type="entry name" value="Tryp_SPc"/>
    <property type="match status" value="1"/>
</dbReference>
<keyword evidence="11" id="KW-1185">Reference proteome</keyword>
<evidence type="ECO:0000313" key="10">
    <source>
        <dbReference type="EMBL" id="ROJ17683.1"/>
    </source>
</evidence>
<accession>A0A3N0XRZ6</accession>
<feature type="domain" description="Peptidase S1" evidence="8">
    <location>
        <begin position="27"/>
        <end position="260"/>
    </location>
</feature>
<dbReference type="GO" id="GO:0004252">
    <property type="term" value="F:serine-type endopeptidase activity"/>
    <property type="evidence" value="ECO:0007669"/>
    <property type="project" value="InterPro"/>
</dbReference>
<keyword evidence="3 6" id="KW-0378">Hydrolase</keyword>
<dbReference type="EMBL" id="RJVU01064245">
    <property type="protein sequence ID" value="ROJ17683.1"/>
    <property type="molecule type" value="Genomic_DNA"/>
</dbReference>
<dbReference type="Proteomes" id="UP000281406">
    <property type="component" value="Unassembled WGS sequence"/>
</dbReference>
<protein>
    <submittedName>
        <fullName evidence="10">Serine protease 27</fullName>
    </submittedName>
</protein>
<evidence type="ECO:0000256" key="1">
    <source>
        <dbReference type="ARBA" id="ARBA00022670"/>
    </source>
</evidence>
<dbReference type="PROSITE" id="PS00134">
    <property type="entry name" value="TRYPSIN_HIS"/>
    <property type="match status" value="1"/>
</dbReference>
<dbReference type="Pfam" id="PF00089">
    <property type="entry name" value="Trypsin"/>
    <property type="match status" value="1"/>
</dbReference>
<dbReference type="PROSITE" id="PS50240">
    <property type="entry name" value="TRYPSIN_DOM"/>
    <property type="match status" value="1"/>
</dbReference>
<dbReference type="InterPro" id="IPR009003">
    <property type="entry name" value="Peptidase_S1_PA"/>
</dbReference>
<evidence type="ECO:0000256" key="2">
    <source>
        <dbReference type="ARBA" id="ARBA00022729"/>
    </source>
</evidence>
<evidence type="ECO:0000259" key="9">
    <source>
        <dbReference type="PROSITE" id="PS50958"/>
    </source>
</evidence>
<dbReference type="InterPro" id="IPR036024">
    <property type="entry name" value="Somatomedin_B-like_dom_sf"/>
</dbReference>
<evidence type="ECO:0000256" key="3">
    <source>
        <dbReference type="ARBA" id="ARBA00022801"/>
    </source>
</evidence>